<accession>A0ABX0URN6</accession>
<feature type="domain" description="HPt" evidence="2">
    <location>
        <begin position="29"/>
        <end position="123"/>
    </location>
</feature>
<organism evidence="3 4">
    <name type="scientific">Dyadobacter arcticus</name>
    <dbReference type="NCBI Taxonomy" id="1078754"/>
    <lineage>
        <taxon>Bacteria</taxon>
        <taxon>Pseudomonadati</taxon>
        <taxon>Bacteroidota</taxon>
        <taxon>Cytophagia</taxon>
        <taxon>Cytophagales</taxon>
        <taxon>Spirosomataceae</taxon>
        <taxon>Dyadobacter</taxon>
    </lineage>
</organism>
<evidence type="ECO:0000313" key="3">
    <source>
        <dbReference type="EMBL" id="NIJ53646.1"/>
    </source>
</evidence>
<dbReference type="InterPro" id="IPR008207">
    <property type="entry name" value="Sig_transdc_His_kin_Hpt_dom"/>
</dbReference>
<dbReference type="InterPro" id="IPR036641">
    <property type="entry name" value="HPT_dom_sf"/>
</dbReference>
<dbReference type="PROSITE" id="PS50894">
    <property type="entry name" value="HPT"/>
    <property type="match status" value="1"/>
</dbReference>
<comment type="caution">
    <text evidence="3">The sequence shown here is derived from an EMBL/GenBank/DDBJ whole genome shotgun (WGS) entry which is preliminary data.</text>
</comment>
<evidence type="ECO:0000313" key="4">
    <source>
        <dbReference type="Proteomes" id="UP001179181"/>
    </source>
</evidence>
<evidence type="ECO:0000259" key="2">
    <source>
        <dbReference type="PROSITE" id="PS50894"/>
    </source>
</evidence>
<protein>
    <submittedName>
        <fullName evidence="3">HPt (Histidine-containing phosphotransfer) domain-containing protein</fullName>
    </submittedName>
</protein>
<keyword evidence="4" id="KW-1185">Reference proteome</keyword>
<feature type="modified residue" description="Phosphohistidine" evidence="1">
    <location>
        <position position="68"/>
    </location>
</feature>
<gene>
    <name evidence="3" type="ORF">FHS68_002828</name>
</gene>
<keyword evidence="1" id="KW-0597">Phosphoprotein</keyword>
<dbReference type="Proteomes" id="UP001179181">
    <property type="component" value="Unassembled WGS sequence"/>
</dbReference>
<dbReference type="RefSeq" id="WP_167271053.1">
    <property type="nucleotide sequence ID" value="NZ_JAASQJ010000003.1"/>
</dbReference>
<dbReference type="SUPFAM" id="SSF47226">
    <property type="entry name" value="Histidine-containing phosphotransfer domain, HPT domain"/>
    <property type="match status" value="1"/>
</dbReference>
<evidence type="ECO:0000256" key="1">
    <source>
        <dbReference type="PROSITE-ProRule" id="PRU00110"/>
    </source>
</evidence>
<name>A0ABX0URN6_9BACT</name>
<reference evidence="3 4" key="1">
    <citation type="submission" date="2020-03" db="EMBL/GenBank/DDBJ databases">
        <title>Genomic Encyclopedia of Type Strains, Phase IV (KMG-IV): sequencing the most valuable type-strain genomes for metagenomic binning, comparative biology and taxonomic classification.</title>
        <authorList>
            <person name="Goeker M."/>
        </authorList>
    </citation>
    <scope>NUCLEOTIDE SEQUENCE [LARGE SCALE GENOMIC DNA]</scope>
    <source>
        <strain evidence="3 4">DSM 102865</strain>
    </source>
</reference>
<dbReference type="Gene3D" id="1.20.120.160">
    <property type="entry name" value="HPT domain"/>
    <property type="match status" value="1"/>
</dbReference>
<dbReference type="EMBL" id="JAASQJ010000003">
    <property type="protein sequence ID" value="NIJ53646.1"/>
    <property type="molecule type" value="Genomic_DNA"/>
</dbReference>
<proteinExistence type="predicted"/>
<sequence>MEINETSDNPENNLSMIDLAYLDEITGGDAELKGELINMFETETVIQLGNISDANKAANYDVLKQAIHKYRSSLFSVGLLKTSTKYKEIESTLKRNEPIANLTGVLYDLENESKLGLQILKGL</sequence>